<name>A0A2X3ING1_9ENTR</name>
<keyword evidence="1" id="KW-1133">Transmembrane helix</keyword>
<keyword evidence="1" id="KW-0472">Membrane</keyword>
<keyword evidence="1" id="KW-0812">Transmembrane</keyword>
<dbReference type="Proteomes" id="UP000251197">
    <property type="component" value="Unassembled WGS sequence"/>
</dbReference>
<dbReference type="AlphaFoldDB" id="A0A2X3ING1"/>
<accession>A0A2X3ING1</accession>
<gene>
    <name evidence="2" type="ORF">NCTC12120_07069</name>
</gene>
<evidence type="ECO:0000256" key="1">
    <source>
        <dbReference type="SAM" id="Phobius"/>
    </source>
</evidence>
<protein>
    <submittedName>
        <fullName evidence="2">Uncharacterized protein</fullName>
    </submittedName>
</protein>
<organism evidence="2 3">
    <name type="scientific">Cedecea neteri</name>
    <dbReference type="NCBI Taxonomy" id="158822"/>
    <lineage>
        <taxon>Bacteria</taxon>
        <taxon>Pseudomonadati</taxon>
        <taxon>Pseudomonadota</taxon>
        <taxon>Gammaproteobacteria</taxon>
        <taxon>Enterobacterales</taxon>
        <taxon>Enterobacteriaceae</taxon>
        <taxon>Cedecea</taxon>
    </lineage>
</organism>
<feature type="transmembrane region" description="Helical" evidence="1">
    <location>
        <begin position="18"/>
        <end position="35"/>
    </location>
</feature>
<sequence length="53" mass="6042">MLANVSPGIFLAIFNDETIITIKIIIVLINCFYFTRKFRCLTNLLIRPGLNLA</sequence>
<evidence type="ECO:0000313" key="3">
    <source>
        <dbReference type="Proteomes" id="UP000251197"/>
    </source>
</evidence>
<evidence type="ECO:0000313" key="2">
    <source>
        <dbReference type="EMBL" id="SQC93952.1"/>
    </source>
</evidence>
<proteinExistence type="predicted"/>
<dbReference type="EMBL" id="UAVU01000012">
    <property type="protein sequence ID" value="SQC93952.1"/>
    <property type="molecule type" value="Genomic_DNA"/>
</dbReference>
<reference evidence="2 3" key="1">
    <citation type="submission" date="2018-06" db="EMBL/GenBank/DDBJ databases">
        <authorList>
            <consortium name="Pathogen Informatics"/>
            <person name="Doyle S."/>
        </authorList>
    </citation>
    <scope>NUCLEOTIDE SEQUENCE [LARGE SCALE GENOMIC DNA]</scope>
    <source>
        <strain evidence="2 3">NCTC12120</strain>
    </source>
</reference>